<protein>
    <submittedName>
        <fullName evidence="2">Putative neuraminidase</fullName>
    </submittedName>
</protein>
<dbReference type="PANTHER" id="PTHR43752">
    <property type="entry name" value="BNR/ASP-BOX REPEAT FAMILY PROTEIN"/>
    <property type="match status" value="1"/>
</dbReference>
<dbReference type="Gene3D" id="2.120.10.10">
    <property type="match status" value="1"/>
</dbReference>
<evidence type="ECO:0000313" key="2">
    <source>
        <dbReference type="EMBL" id="TCK71200.1"/>
    </source>
</evidence>
<sequence length="392" mass="43704">MTLTTNNDVVADGKVNAINEYISTAMIPVLCPQNHASNLFELPNGDLLCTWFGGTQEGVADISIYLARLEKDSKQWSTPQKLSDDPTRSEQNPILFLAPDNVLWLLWTAQISGNQDTAIVRCRKSNDFGVTWGNIETLLNQAGTFVRQPIVVLNNGDWLLPVFYCVVEQGEKWVGNNDYSAVKISSDLGKTWRDVIVPNSVGCVHMNITLAKNGSLIALFRSRWADHIYRSVSDDNGNTWSDPVPTTLPNNNSSIQVTTLSNGDLALVFNNSSQLDATERRTSLYDEIEDESADDKVVMNQTKHGKTAFWGAPRAPMSLAISPDLGLTWQVVKNLDEGDGYCMSNNSQQKINREFSYPSIIQGQNGTIHISYTYFRQAIKYIRITDVNLVKE</sequence>
<evidence type="ECO:0000313" key="3">
    <source>
        <dbReference type="Proteomes" id="UP000295496"/>
    </source>
</evidence>
<reference evidence="2 3" key="1">
    <citation type="submission" date="2019-03" db="EMBL/GenBank/DDBJ databases">
        <title>Genomic Encyclopedia of Type Strains, Phase IV (KMG-IV): sequencing the most valuable type-strain genomes for metagenomic binning, comparative biology and taxonomic classification.</title>
        <authorList>
            <person name="Goeker M."/>
        </authorList>
    </citation>
    <scope>NUCLEOTIDE SEQUENCE [LARGE SCALE GENOMIC DNA]</scope>
    <source>
        <strain evidence="2 3">DSM 10053</strain>
    </source>
</reference>
<dbReference type="PANTHER" id="PTHR43752:SF2">
    <property type="entry name" value="BNR_ASP-BOX REPEAT FAMILY PROTEIN"/>
    <property type="match status" value="1"/>
</dbReference>
<proteinExistence type="predicted"/>
<name>A0A4R1L2L4_9PAST</name>
<keyword evidence="3" id="KW-1185">Reference proteome</keyword>
<organism evidence="2 3">
    <name type="scientific">Lonepinella koalarum</name>
    <dbReference type="NCBI Taxonomy" id="53417"/>
    <lineage>
        <taxon>Bacteria</taxon>
        <taxon>Pseudomonadati</taxon>
        <taxon>Pseudomonadota</taxon>
        <taxon>Gammaproteobacteria</taxon>
        <taxon>Pasteurellales</taxon>
        <taxon>Pasteurellaceae</taxon>
        <taxon>Lonepinella</taxon>
    </lineage>
</organism>
<dbReference type="Proteomes" id="UP000295496">
    <property type="component" value="Unassembled WGS sequence"/>
</dbReference>
<gene>
    <name evidence="2" type="ORF">EV692_0265</name>
</gene>
<dbReference type="EMBL" id="SMGJ01000001">
    <property type="protein sequence ID" value="TCK71200.1"/>
    <property type="molecule type" value="Genomic_DNA"/>
</dbReference>
<comment type="caution">
    <text evidence="2">The sequence shown here is derived from an EMBL/GenBank/DDBJ whole genome shotgun (WGS) entry which is preliminary data.</text>
</comment>
<dbReference type="Pfam" id="PF13088">
    <property type="entry name" value="BNR_2"/>
    <property type="match status" value="1"/>
</dbReference>
<dbReference type="InterPro" id="IPR011040">
    <property type="entry name" value="Sialidase"/>
</dbReference>
<feature type="domain" description="Sialidase" evidence="1">
    <location>
        <begin position="45"/>
        <end position="370"/>
    </location>
</feature>
<dbReference type="RefSeq" id="WP_132299773.1">
    <property type="nucleotide sequence ID" value="NZ_CP170642.1"/>
</dbReference>
<dbReference type="CDD" id="cd15482">
    <property type="entry name" value="Sialidase_non-viral"/>
    <property type="match status" value="1"/>
</dbReference>
<evidence type="ECO:0000259" key="1">
    <source>
        <dbReference type="Pfam" id="PF13088"/>
    </source>
</evidence>
<accession>A0A4R1L2L4</accession>
<dbReference type="AlphaFoldDB" id="A0A4R1L2L4"/>
<dbReference type="SUPFAM" id="SSF50939">
    <property type="entry name" value="Sialidases"/>
    <property type="match status" value="1"/>
</dbReference>
<dbReference type="InterPro" id="IPR036278">
    <property type="entry name" value="Sialidase_sf"/>
</dbReference>